<reference evidence="1" key="1">
    <citation type="submission" date="2021-04" db="EMBL/GenBank/DDBJ databases">
        <authorList>
            <person name="Chebbi M.A.C M."/>
        </authorList>
    </citation>
    <scope>NUCLEOTIDE SEQUENCE</scope>
</reference>
<accession>A0A8J2MPA7</accession>
<sequence length="143" mass="15469">MLASLIRLLLAVSNPPAAPPGFFSPPATPDSSSSSSRYSASKLLIEFALFKFSKGISGVQSTPMSSSSLQFVMLSLLLLWLFDSNAFAILKLFLDLPPVSSSVHIFGRDDCLLFERSGSVCFIRLKLSSHCLELAIVGEEKLP</sequence>
<dbReference type="AlphaFoldDB" id="A0A8J2MPA7"/>
<name>A0A8J2MPA7_COTCN</name>
<evidence type="ECO:0000313" key="2">
    <source>
        <dbReference type="Proteomes" id="UP000786811"/>
    </source>
</evidence>
<dbReference type="EMBL" id="CAJNRD030001123">
    <property type="protein sequence ID" value="CAG5101639.1"/>
    <property type="molecule type" value="Genomic_DNA"/>
</dbReference>
<protein>
    <submittedName>
        <fullName evidence="1">Uncharacterized protein</fullName>
    </submittedName>
</protein>
<dbReference type="Proteomes" id="UP000786811">
    <property type="component" value="Unassembled WGS sequence"/>
</dbReference>
<gene>
    <name evidence="1" type="ORF">HICCMSTLAB_LOCUS10541</name>
</gene>
<evidence type="ECO:0000313" key="1">
    <source>
        <dbReference type="EMBL" id="CAG5101639.1"/>
    </source>
</evidence>
<proteinExistence type="predicted"/>
<organism evidence="1 2">
    <name type="scientific">Cotesia congregata</name>
    <name type="common">Parasitoid wasp</name>
    <name type="synonym">Apanteles congregatus</name>
    <dbReference type="NCBI Taxonomy" id="51543"/>
    <lineage>
        <taxon>Eukaryota</taxon>
        <taxon>Metazoa</taxon>
        <taxon>Ecdysozoa</taxon>
        <taxon>Arthropoda</taxon>
        <taxon>Hexapoda</taxon>
        <taxon>Insecta</taxon>
        <taxon>Pterygota</taxon>
        <taxon>Neoptera</taxon>
        <taxon>Endopterygota</taxon>
        <taxon>Hymenoptera</taxon>
        <taxon>Apocrita</taxon>
        <taxon>Ichneumonoidea</taxon>
        <taxon>Braconidae</taxon>
        <taxon>Microgastrinae</taxon>
        <taxon>Cotesia</taxon>
    </lineage>
</organism>
<comment type="caution">
    <text evidence="1">The sequence shown here is derived from an EMBL/GenBank/DDBJ whole genome shotgun (WGS) entry which is preliminary data.</text>
</comment>
<keyword evidence="2" id="KW-1185">Reference proteome</keyword>